<accession>A0A8B8ETM1</accession>
<dbReference type="Proteomes" id="UP000694844">
    <property type="component" value="Chromosome 5"/>
</dbReference>
<dbReference type="AlphaFoldDB" id="A0A8B8ETM1"/>
<evidence type="ECO:0000313" key="2">
    <source>
        <dbReference type="Proteomes" id="UP000694844"/>
    </source>
</evidence>
<gene>
    <name evidence="3" type="primary">LOC111136623</name>
</gene>
<dbReference type="OrthoDB" id="6084362at2759"/>
<name>A0A8B8ETM1_CRAVI</name>
<dbReference type="GO" id="GO:0005509">
    <property type="term" value="F:calcium ion binding"/>
    <property type="evidence" value="ECO:0007669"/>
    <property type="project" value="InterPro"/>
</dbReference>
<dbReference type="RefSeq" id="XP_022343311.1">
    <property type="nucleotide sequence ID" value="XM_022487603.1"/>
</dbReference>
<protein>
    <submittedName>
        <fullName evidence="3">Mammalian ependymin-related protein 1-like</fullName>
    </submittedName>
</protein>
<keyword evidence="2" id="KW-1185">Reference proteome</keyword>
<feature type="signal peptide" evidence="1">
    <location>
        <begin position="1"/>
        <end position="18"/>
    </location>
</feature>
<dbReference type="GO" id="GO:0005764">
    <property type="term" value="C:lysosome"/>
    <property type="evidence" value="ECO:0007669"/>
    <property type="project" value="TreeGrafter"/>
</dbReference>
<organism evidence="2 3">
    <name type="scientific">Crassostrea virginica</name>
    <name type="common">Eastern oyster</name>
    <dbReference type="NCBI Taxonomy" id="6565"/>
    <lineage>
        <taxon>Eukaryota</taxon>
        <taxon>Metazoa</taxon>
        <taxon>Spiralia</taxon>
        <taxon>Lophotrochozoa</taxon>
        <taxon>Mollusca</taxon>
        <taxon>Bivalvia</taxon>
        <taxon>Autobranchia</taxon>
        <taxon>Pteriomorphia</taxon>
        <taxon>Ostreida</taxon>
        <taxon>Ostreoidea</taxon>
        <taxon>Ostreidae</taxon>
        <taxon>Crassostrea</taxon>
    </lineage>
</organism>
<dbReference type="PANTHER" id="PTHR10697">
    <property type="entry name" value="MAMMALIAN EPENDYMIN-RELATED PROTEIN 1"/>
    <property type="match status" value="1"/>
</dbReference>
<dbReference type="KEGG" id="cvn:111136623"/>
<dbReference type="GO" id="GO:0005576">
    <property type="term" value="C:extracellular region"/>
    <property type="evidence" value="ECO:0007669"/>
    <property type="project" value="InterPro"/>
</dbReference>
<dbReference type="InterPro" id="IPR001299">
    <property type="entry name" value="Ependymin"/>
</dbReference>
<evidence type="ECO:0000256" key="1">
    <source>
        <dbReference type="SAM" id="SignalP"/>
    </source>
</evidence>
<evidence type="ECO:0000313" key="3">
    <source>
        <dbReference type="RefSeq" id="XP_022343311.1"/>
    </source>
</evidence>
<reference evidence="3" key="1">
    <citation type="submission" date="2025-08" db="UniProtKB">
        <authorList>
            <consortium name="RefSeq"/>
        </authorList>
    </citation>
    <scope>IDENTIFICATION</scope>
    <source>
        <tissue evidence="3">Whole sample</tissue>
    </source>
</reference>
<feature type="chain" id="PRO_5034072158" evidence="1">
    <location>
        <begin position="19"/>
        <end position="206"/>
    </location>
</feature>
<dbReference type="Pfam" id="PF00811">
    <property type="entry name" value="Ependymin"/>
    <property type="match status" value="1"/>
</dbReference>
<sequence length="206" mass="23272">MVFKGVFLFSLCVVGAWGQCCPPELFEVTEDVYAEVRKNGQTEITRGMQRVSYDVENSRLRVHGIDYTKNIVSDVIMDYKNGKEYVWANGYCRVLPAGNFSKSCVPEGAKLLTRTFMGSPPNDIRVQMYSFEKDTNEVFATVTEDCVPIEAHFSSAEKGYIEFIVYSNFTVGIKDTSVFTPPDICHTQQMTSPHVAGRRRRGLSLF</sequence>
<keyword evidence="1" id="KW-0732">Signal</keyword>
<proteinExistence type="predicted"/>
<dbReference type="GeneID" id="111136623"/>
<dbReference type="GO" id="GO:0007160">
    <property type="term" value="P:cell-matrix adhesion"/>
    <property type="evidence" value="ECO:0007669"/>
    <property type="project" value="InterPro"/>
</dbReference>
<dbReference type="PANTHER" id="PTHR10697:SF13">
    <property type="entry name" value="RICIN B LECTIN DOMAIN-CONTAINING PROTEIN"/>
    <property type="match status" value="1"/>
</dbReference>